<dbReference type="GO" id="GO:0016491">
    <property type="term" value="F:oxidoreductase activity"/>
    <property type="evidence" value="ECO:0007669"/>
    <property type="project" value="UniProtKB-KW"/>
</dbReference>
<dbReference type="PROSITE" id="PS51669">
    <property type="entry name" value="4FE4S_MOW_BIS_MGD"/>
    <property type="match status" value="1"/>
</dbReference>
<evidence type="ECO:0000256" key="5">
    <source>
        <dbReference type="ARBA" id="ARBA00022505"/>
    </source>
</evidence>
<dbReference type="Pfam" id="PF04879">
    <property type="entry name" value="Molybdop_Fe4S4"/>
    <property type="match status" value="1"/>
</dbReference>
<dbReference type="Gene3D" id="2.20.25.90">
    <property type="entry name" value="ADC-like domains"/>
    <property type="match status" value="1"/>
</dbReference>
<dbReference type="InterPro" id="IPR006655">
    <property type="entry name" value="Mopterin_OxRdtase_prok_CS"/>
</dbReference>
<dbReference type="GO" id="GO:1990204">
    <property type="term" value="C:oxidoreductase complex"/>
    <property type="evidence" value="ECO:0007669"/>
    <property type="project" value="UniProtKB-ARBA"/>
</dbReference>
<dbReference type="GO" id="GO:0042128">
    <property type="term" value="P:nitrate assimilation"/>
    <property type="evidence" value="ECO:0007669"/>
    <property type="project" value="UniProtKB-KW"/>
</dbReference>
<dbReference type="Gene3D" id="2.40.40.20">
    <property type="match status" value="1"/>
</dbReference>
<dbReference type="Gene3D" id="3.40.228.10">
    <property type="entry name" value="Dimethylsulfoxide Reductase, domain 2"/>
    <property type="match status" value="1"/>
</dbReference>
<evidence type="ECO:0000256" key="10">
    <source>
        <dbReference type="ARBA" id="ARBA00023063"/>
    </source>
</evidence>
<comment type="similarity">
    <text evidence="3">Belongs to the prokaryotic molybdopterin-containing oxidoreductase family. NasA/NapA/NarB subfamily.</text>
</comment>
<evidence type="ECO:0000259" key="11">
    <source>
        <dbReference type="PROSITE" id="PS51669"/>
    </source>
</evidence>
<name>A0A246J2M0_9BURK</name>
<dbReference type="Proteomes" id="UP000197468">
    <property type="component" value="Unassembled WGS sequence"/>
</dbReference>
<comment type="cofactor">
    <cofactor evidence="1">
        <name>Mo-bis(molybdopterin guanine dinucleotide)</name>
        <dbReference type="ChEBI" id="CHEBI:60539"/>
    </cofactor>
</comment>
<gene>
    <name evidence="12" type="ORF">CDN99_19095</name>
</gene>
<evidence type="ECO:0000256" key="8">
    <source>
        <dbReference type="ARBA" id="ARBA00023004"/>
    </source>
</evidence>
<evidence type="ECO:0000256" key="9">
    <source>
        <dbReference type="ARBA" id="ARBA00023014"/>
    </source>
</evidence>
<feature type="domain" description="4Fe-4S Mo/W bis-MGD-type" evidence="11">
    <location>
        <begin position="20"/>
        <end position="90"/>
    </location>
</feature>
<evidence type="ECO:0000256" key="3">
    <source>
        <dbReference type="ARBA" id="ARBA00008747"/>
    </source>
</evidence>
<keyword evidence="9" id="KW-0411">Iron-sulfur</keyword>
<dbReference type="OrthoDB" id="7376058at2"/>
<dbReference type="EMBL" id="NIOF01000010">
    <property type="protein sequence ID" value="OWQ86825.1"/>
    <property type="molecule type" value="Genomic_DNA"/>
</dbReference>
<dbReference type="GO" id="GO:0043546">
    <property type="term" value="F:molybdopterin cofactor binding"/>
    <property type="evidence" value="ECO:0007669"/>
    <property type="project" value="InterPro"/>
</dbReference>
<keyword evidence="13" id="KW-1185">Reference proteome</keyword>
<sequence length="950" mass="101433">MNARSPESDVVAASGAGAAVRTTRSTCPYCGVGCGVLIDSVGDGDAGAGAGAGEVGPRIVGVRGDPDHPANHGRLCTKGATLHLTATPLVRRQQRLLRPAWRPTRGAPLQPRDWEATERHIAGQLLAIRARHGPDAIGFYVSGQLLTEDYHAFNKLARGLVGTNNIDSNSRLCMSAAVVGYKQSLGADAPPACYEDLERTDCLFIAGSNTAWAHPILFRRIEAAHAARPDMKIIVVDPRRTETAEFADLHLALKPGSDVALFHGMLNACIWEGWIAPDFIERHTAGFAALKALVRTMTPTEAARLTGLGETQILQAAQWFAQSPSTLSLYCMGLNQSSSGAAKNTALINLHLATGQIGRAGAGPFSLTGQPNAMGGRETGGMASLLPGHRDPGNAAHRAEVAALWGVDALPAAPGKTAVELFQAAADGEIKALWIACTNPAQSMPDQALVRAALARCELVILQEAFAGTATADFADVVLPATTWAEKEGTVTNSERRISRVRAALPPAGEARADWRIVRDVARRMETVLRPGRPSLFAWDRVEQPWIEHRESTRGRDLDIGGLSYAMLEAAPRQWPWPEGASAAKERLYEDGRYAHADGRARFIAKPFAPTAEVQDAAFPLALSTGRLRDQWHGMSRSGTVARLFAGEPAPALSMHPADIARRLLTPGSLVRVQSRRGPLIVPLRADDSVGPQRAWLPMHWGSEFLGGRGQCGINALTQSAFCPDARQPELKFAAVAVEAVDLPWRVVGAAWVAPGEGAALRGQLRALMDQAEYACCLPGPAQDELEGWCLELAFAAPPPAPVVQALAMVLGLGGVGVLRYADGRRGRSRSLRLAGEGAQARLQALLRVGEGNEGEWLDALWRERAPVMPFGRRLLAPDAEQPAPAPSPQVCNCFNVREDAIVACLRRVPDGGSEARLGALQEALRCGTQCGSCLPALRRLVQNEVKEAT</sequence>
<dbReference type="SUPFAM" id="SSF50692">
    <property type="entry name" value="ADC-like"/>
    <property type="match status" value="1"/>
</dbReference>
<dbReference type="SMART" id="SM00926">
    <property type="entry name" value="Molybdop_Fe4S4"/>
    <property type="match status" value="1"/>
</dbReference>
<keyword evidence="4" id="KW-0004">4Fe-4S</keyword>
<dbReference type="FunFam" id="3.40.228.10:FF:000002">
    <property type="entry name" value="Formate dehydrogenase subunit alpha"/>
    <property type="match status" value="1"/>
</dbReference>
<protein>
    <submittedName>
        <fullName evidence="12">Nitrate reductase</fullName>
    </submittedName>
</protein>
<dbReference type="GO" id="GO:0016020">
    <property type="term" value="C:membrane"/>
    <property type="evidence" value="ECO:0007669"/>
    <property type="project" value="TreeGrafter"/>
</dbReference>
<dbReference type="RefSeq" id="WP_088386493.1">
    <property type="nucleotide sequence ID" value="NZ_NIOF01000010.1"/>
</dbReference>
<dbReference type="InterPro" id="IPR050123">
    <property type="entry name" value="Prok_molybdopt-oxidoreductase"/>
</dbReference>
<evidence type="ECO:0000256" key="6">
    <source>
        <dbReference type="ARBA" id="ARBA00022723"/>
    </source>
</evidence>
<keyword evidence="6" id="KW-0479">Metal-binding</keyword>
<dbReference type="InterPro" id="IPR009010">
    <property type="entry name" value="Asp_de-COase-like_dom_sf"/>
</dbReference>
<proteinExistence type="inferred from homology"/>
<evidence type="ECO:0000313" key="13">
    <source>
        <dbReference type="Proteomes" id="UP000197468"/>
    </source>
</evidence>
<dbReference type="GO" id="GO:0051539">
    <property type="term" value="F:4 iron, 4 sulfur cluster binding"/>
    <property type="evidence" value="ECO:0007669"/>
    <property type="project" value="UniProtKB-KW"/>
</dbReference>
<dbReference type="InterPro" id="IPR007419">
    <property type="entry name" value="BFD-like_2Fe2S-bd_dom"/>
</dbReference>
<dbReference type="CDD" id="cd02791">
    <property type="entry name" value="MopB_CT_Nitrate-R-NapA-like"/>
    <property type="match status" value="1"/>
</dbReference>
<dbReference type="GO" id="GO:0046872">
    <property type="term" value="F:metal ion binding"/>
    <property type="evidence" value="ECO:0007669"/>
    <property type="project" value="UniProtKB-KW"/>
</dbReference>
<reference evidence="12 13" key="1">
    <citation type="journal article" date="2008" name="Int. J. Syst. Evol. Microbiol.">
        <title>Description of Roseateles aquatilis sp. nov. and Roseateles terrae sp. nov., in the class Betaproteobacteria, and emended description of the genus Roseateles.</title>
        <authorList>
            <person name="Gomila M."/>
            <person name="Bowien B."/>
            <person name="Falsen E."/>
            <person name="Moore E.R."/>
            <person name="Lalucat J."/>
        </authorList>
    </citation>
    <scope>NUCLEOTIDE SEQUENCE [LARGE SCALE GENOMIC DNA]</scope>
    <source>
        <strain evidence="12 13">CCUG 48205</strain>
    </source>
</reference>
<organism evidence="12 13">
    <name type="scientific">Roseateles aquatilis</name>
    <dbReference type="NCBI Taxonomy" id="431061"/>
    <lineage>
        <taxon>Bacteria</taxon>
        <taxon>Pseudomonadati</taxon>
        <taxon>Pseudomonadota</taxon>
        <taxon>Betaproteobacteria</taxon>
        <taxon>Burkholderiales</taxon>
        <taxon>Sphaerotilaceae</taxon>
        <taxon>Roseateles</taxon>
    </lineage>
</organism>
<dbReference type="PANTHER" id="PTHR43105:SF9">
    <property type="entry name" value="NADPH-FE(3+) OXIDOREDUCTASE SUBUNIT ALPHA"/>
    <property type="match status" value="1"/>
</dbReference>
<dbReference type="InterPro" id="IPR006963">
    <property type="entry name" value="Mopterin_OxRdtase_4Fe-4S_dom"/>
</dbReference>
<dbReference type="Pfam" id="PF01568">
    <property type="entry name" value="Molydop_binding"/>
    <property type="match status" value="1"/>
</dbReference>
<dbReference type="PROSITE" id="PS00490">
    <property type="entry name" value="MOLYBDOPTERIN_PROK_2"/>
    <property type="match status" value="1"/>
</dbReference>
<dbReference type="CDD" id="cd02754">
    <property type="entry name" value="MopB_Nitrate-R-NapA-like"/>
    <property type="match status" value="1"/>
</dbReference>
<dbReference type="Pfam" id="PF00384">
    <property type="entry name" value="Molybdopterin"/>
    <property type="match status" value="1"/>
</dbReference>
<accession>A0A246J2M0</accession>
<evidence type="ECO:0000256" key="7">
    <source>
        <dbReference type="ARBA" id="ARBA00023002"/>
    </source>
</evidence>
<comment type="caution">
    <text evidence="12">The sequence shown here is derived from an EMBL/GenBank/DDBJ whole genome shotgun (WGS) entry which is preliminary data.</text>
</comment>
<keyword evidence="5" id="KW-0500">Molybdenum</keyword>
<evidence type="ECO:0000313" key="12">
    <source>
        <dbReference type="EMBL" id="OWQ86825.1"/>
    </source>
</evidence>
<dbReference type="Gene3D" id="1.10.10.1100">
    <property type="entry name" value="BFD-like [2Fe-2S]-binding domain"/>
    <property type="match status" value="1"/>
</dbReference>
<dbReference type="AlphaFoldDB" id="A0A246J2M0"/>
<dbReference type="PROSITE" id="PS00551">
    <property type="entry name" value="MOLYBDOPTERIN_PROK_1"/>
    <property type="match status" value="1"/>
</dbReference>
<dbReference type="InterPro" id="IPR006657">
    <property type="entry name" value="MoPterin_dinucl-bd_dom"/>
</dbReference>
<keyword evidence="8" id="KW-0408">Iron</keyword>
<dbReference type="Pfam" id="PF04324">
    <property type="entry name" value="Fer2_BFD"/>
    <property type="match status" value="1"/>
</dbReference>
<dbReference type="SUPFAM" id="SSF53706">
    <property type="entry name" value="Formate dehydrogenase/DMSO reductase, domains 1-3"/>
    <property type="match status" value="1"/>
</dbReference>
<keyword evidence="10" id="KW-0534">Nitrate assimilation</keyword>
<evidence type="ECO:0000256" key="2">
    <source>
        <dbReference type="ARBA" id="ARBA00001966"/>
    </source>
</evidence>
<dbReference type="GO" id="GO:0045333">
    <property type="term" value="P:cellular respiration"/>
    <property type="evidence" value="ECO:0007669"/>
    <property type="project" value="UniProtKB-ARBA"/>
</dbReference>
<comment type="cofactor">
    <cofactor evidence="2">
        <name>[4Fe-4S] cluster</name>
        <dbReference type="ChEBI" id="CHEBI:49883"/>
    </cofactor>
</comment>
<dbReference type="PANTHER" id="PTHR43105">
    <property type="entry name" value="RESPIRATORY NITRATE REDUCTASE"/>
    <property type="match status" value="1"/>
</dbReference>
<dbReference type="InterPro" id="IPR041854">
    <property type="entry name" value="BFD-like_2Fe2S-bd_dom_sf"/>
</dbReference>
<evidence type="ECO:0000256" key="4">
    <source>
        <dbReference type="ARBA" id="ARBA00022485"/>
    </source>
</evidence>
<dbReference type="InterPro" id="IPR027467">
    <property type="entry name" value="MopterinOxRdtase_cofactor_BS"/>
</dbReference>
<keyword evidence="7" id="KW-0560">Oxidoreductase</keyword>
<dbReference type="InterPro" id="IPR006656">
    <property type="entry name" value="Mopterin_OxRdtase"/>
</dbReference>
<dbReference type="InterPro" id="IPR041957">
    <property type="entry name" value="CT_Nitrate-R-NapA-like"/>
</dbReference>
<evidence type="ECO:0000256" key="1">
    <source>
        <dbReference type="ARBA" id="ARBA00001942"/>
    </source>
</evidence>
<dbReference type="Gene3D" id="3.40.50.740">
    <property type="match status" value="1"/>
</dbReference>